<dbReference type="SUPFAM" id="SSF53639">
    <property type="entry name" value="AraD/HMP-PK domain-like"/>
    <property type="match status" value="1"/>
</dbReference>
<dbReference type="EMBL" id="BA000026">
    <property type="protein sequence ID" value="BAC44510.1"/>
    <property type="molecule type" value="Genomic_DNA"/>
</dbReference>
<keyword evidence="5" id="KW-0479">Metal-binding</keyword>
<name>Q8EV51_MALP2</name>
<proteinExistence type="inferred from homology"/>
<comment type="cofactor">
    <cofactor evidence="2">
        <name>Zn(2+)</name>
        <dbReference type="ChEBI" id="CHEBI:29105"/>
    </cofactor>
</comment>
<evidence type="ECO:0000313" key="11">
    <source>
        <dbReference type="EMBL" id="BAC44510.1"/>
    </source>
</evidence>
<evidence type="ECO:0000256" key="3">
    <source>
        <dbReference type="ARBA" id="ARBA00010037"/>
    </source>
</evidence>
<dbReference type="FunCoup" id="Q8EV51">
    <property type="interactions" value="23"/>
</dbReference>
<keyword evidence="6" id="KW-0862">Zinc</keyword>
<dbReference type="InterPro" id="IPR001303">
    <property type="entry name" value="Aldolase_II/adducin_N"/>
</dbReference>
<dbReference type="SMART" id="SM01007">
    <property type="entry name" value="Aldolase_II"/>
    <property type="match status" value="1"/>
</dbReference>
<dbReference type="GO" id="GO:0008742">
    <property type="term" value="F:L-ribulose-phosphate 4-epimerase activity"/>
    <property type="evidence" value="ECO:0007669"/>
    <property type="project" value="UniProtKB-EC"/>
</dbReference>
<dbReference type="GO" id="GO:0019323">
    <property type="term" value="P:pentose catabolic process"/>
    <property type="evidence" value="ECO:0007669"/>
    <property type="project" value="TreeGrafter"/>
</dbReference>
<dbReference type="HOGENOM" id="CLU_006033_5_0_14"/>
<dbReference type="Pfam" id="PF00596">
    <property type="entry name" value="Aldolase_II"/>
    <property type="match status" value="1"/>
</dbReference>
<reference evidence="11 12" key="1">
    <citation type="journal article" date="2002" name="Nucleic Acids Res.">
        <title>The complete genomic sequence of Mycoplasma penetrans, an intracellular bacterial pathogen in humans.</title>
        <authorList>
            <person name="Sasaki Y."/>
            <person name="Ishikawa J."/>
            <person name="Yamashita A."/>
            <person name="Oshima K."/>
            <person name="Kenri T."/>
            <person name="Furuya K."/>
            <person name="Yoshino C."/>
            <person name="Horino A."/>
            <person name="Shiba T."/>
            <person name="Sasaki T."/>
            <person name="Hattori M."/>
        </authorList>
    </citation>
    <scope>NUCLEOTIDE SEQUENCE [LARGE SCALE GENOMIC DNA]</scope>
    <source>
        <strain evidence="11 12">HF-2</strain>
    </source>
</reference>
<dbReference type="InParanoid" id="Q8EV51"/>
<accession>Q8EV51</accession>
<dbReference type="PANTHER" id="PTHR22789:SF8">
    <property type="entry name" value="L-RIBULOSE-5-PHOSPHATE 4-EPIMERASE SGBE"/>
    <property type="match status" value="1"/>
</dbReference>
<keyword evidence="8" id="KW-0119">Carbohydrate metabolism</keyword>
<dbReference type="PANTHER" id="PTHR22789">
    <property type="entry name" value="FUCULOSE PHOSPHATE ALDOLASE"/>
    <property type="match status" value="1"/>
</dbReference>
<dbReference type="EC" id="5.1.3.4" evidence="4"/>
<evidence type="ECO:0000313" key="12">
    <source>
        <dbReference type="Proteomes" id="UP000002522"/>
    </source>
</evidence>
<dbReference type="eggNOG" id="COG0235">
    <property type="taxonomic scope" value="Bacteria"/>
</dbReference>
<dbReference type="GO" id="GO:0046872">
    <property type="term" value="F:metal ion binding"/>
    <property type="evidence" value="ECO:0007669"/>
    <property type="project" value="UniProtKB-KW"/>
</dbReference>
<evidence type="ECO:0000256" key="6">
    <source>
        <dbReference type="ARBA" id="ARBA00022833"/>
    </source>
</evidence>
<evidence type="ECO:0000256" key="2">
    <source>
        <dbReference type="ARBA" id="ARBA00001947"/>
    </source>
</evidence>
<evidence type="ECO:0000259" key="10">
    <source>
        <dbReference type="SMART" id="SM01007"/>
    </source>
</evidence>
<evidence type="ECO:0000256" key="4">
    <source>
        <dbReference type="ARBA" id="ARBA00013186"/>
    </source>
</evidence>
<keyword evidence="12" id="KW-1185">Reference proteome</keyword>
<dbReference type="KEGG" id="mpe:MYPE7160"/>
<dbReference type="NCBIfam" id="NF006047">
    <property type="entry name" value="PRK08193.1"/>
    <property type="match status" value="1"/>
</dbReference>
<evidence type="ECO:0000256" key="8">
    <source>
        <dbReference type="ARBA" id="ARBA00023277"/>
    </source>
</evidence>
<dbReference type="GO" id="GO:0016832">
    <property type="term" value="F:aldehyde-lyase activity"/>
    <property type="evidence" value="ECO:0007669"/>
    <property type="project" value="TreeGrafter"/>
</dbReference>
<comment type="catalytic activity">
    <reaction evidence="1">
        <text>L-ribulose 5-phosphate = D-xylulose 5-phosphate</text>
        <dbReference type="Rhea" id="RHEA:22368"/>
        <dbReference type="ChEBI" id="CHEBI:57737"/>
        <dbReference type="ChEBI" id="CHEBI:58226"/>
        <dbReference type="EC" id="5.1.3.4"/>
    </reaction>
</comment>
<dbReference type="GO" id="GO:0005829">
    <property type="term" value="C:cytosol"/>
    <property type="evidence" value="ECO:0007669"/>
    <property type="project" value="TreeGrafter"/>
</dbReference>
<evidence type="ECO:0000256" key="1">
    <source>
        <dbReference type="ARBA" id="ARBA00001726"/>
    </source>
</evidence>
<dbReference type="InterPro" id="IPR050197">
    <property type="entry name" value="Aldolase_class_II_sugar_metab"/>
</dbReference>
<protein>
    <recommendedName>
        <fullName evidence="4">L-ribulose-5-phosphate 4-epimerase</fullName>
        <ecNumber evidence="4">5.1.3.4</ecNumber>
    </recommendedName>
    <alternativeName>
        <fullName evidence="9">Phosphoribulose isomerase</fullName>
    </alternativeName>
</protein>
<sequence>MTLKDINLQELKELKEIVYQANMLLSEYGLVIHTWGNVSAISKDRSYYVIKPSGVSYKTMKPDDMVVMDLNDNVISGTLNPSTDMPTHSILYKTFDKIQAIVHTHSPHAVAFAQAGKDIPCFGTTHADNFFGPVPCARDLTKEEINSEYEKNTGKVIIEKFKLNNLDYAATPACLVKEHGPFCWSLKNAIDASNLALTLEEVAKMAIYTMQVDNKATEAKKELQLKHYYRKHGPNAYYGQNKK</sequence>
<evidence type="ECO:0000256" key="7">
    <source>
        <dbReference type="ARBA" id="ARBA00023235"/>
    </source>
</evidence>
<dbReference type="Proteomes" id="UP000002522">
    <property type="component" value="Chromosome"/>
</dbReference>
<keyword evidence="7" id="KW-0413">Isomerase</keyword>
<gene>
    <name evidence="11" type="ordered locus">MYPE7160</name>
</gene>
<dbReference type="RefSeq" id="WP_011077539.1">
    <property type="nucleotide sequence ID" value="NC_004432.1"/>
</dbReference>
<evidence type="ECO:0000256" key="9">
    <source>
        <dbReference type="ARBA" id="ARBA00032206"/>
    </source>
</evidence>
<dbReference type="FunFam" id="3.40.225.10:FF:000001">
    <property type="entry name" value="L-ribulose-5-phosphate 4-epimerase UlaF"/>
    <property type="match status" value="1"/>
</dbReference>
<dbReference type="InterPro" id="IPR036409">
    <property type="entry name" value="Aldolase_II/adducin_N_sf"/>
</dbReference>
<feature type="domain" description="Class II aldolase/adducin N-terminal" evidence="10">
    <location>
        <begin position="16"/>
        <end position="207"/>
    </location>
</feature>
<dbReference type="Gene3D" id="3.40.225.10">
    <property type="entry name" value="Class II aldolase/adducin N-terminal domain"/>
    <property type="match status" value="1"/>
</dbReference>
<organism evidence="11 12">
    <name type="scientific">Malacoplasma penetrans (strain HF-2)</name>
    <name type="common">Mycoplasma penetrans</name>
    <dbReference type="NCBI Taxonomy" id="272633"/>
    <lineage>
        <taxon>Bacteria</taxon>
        <taxon>Bacillati</taxon>
        <taxon>Mycoplasmatota</taxon>
        <taxon>Mycoplasmoidales</taxon>
        <taxon>Mycoplasmoidaceae</taxon>
        <taxon>Malacoplasma</taxon>
    </lineage>
</organism>
<dbReference type="AlphaFoldDB" id="Q8EV51"/>
<comment type="similarity">
    <text evidence="3">Belongs to the aldolase class II family. AraD/FucA subfamily.</text>
</comment>
<evidence type="ECO:0000256" key="5">
    <source>
        <dbReference type="ARBA" id="ARBA00022723"/>
    </source>
</evidence>
<dbReference type="STRING" id="272633.gene:10731839"/>